<keyword evidence="5 11" id="KW-0067">ATP-binding</keyword>
<evidence type="ECO:0000313" key="14">
    <source>
        <dbReference type="EMBL" id="AOQ24559.1"/>
    </source>
</evidence>
<dbReference type="Gene3D" id="1.10.486.10">
    <property type="entry name" value="PCRA, domain 4"/>
    <property type="match status" value="1"/>
</dbReference>
<evidence type="ECO:0000313" key="15">
    <source>
        <dbReference type="EMBL" id="TYL12660.1"/>
    </source>
</evidence>
<dbReference type="Pfam" id="PF00580">
    <property type="entry name" value="UvrD-helicase"/>
    <property type="match status" value="1"/>
</dbReference>
<evidence type="ECO:0000256" key="3">
    <source>
        <dbReference type="ARBA" id="ARBA00022801"/>
    </source>
</evidence>
<keyword evidence="7" id="KW-0413">Isomerase</keyword>
<dbReference type="Proteomes" id="UP000094598">
    <property type="component" value="Chromosome"/>
</dbReference>
<dbReference type="Gene3D" id="3.40.50.300">
    <property type="entry name" value="P-loop containing nucleotide triphosphate hydrolases"/>
    <property type="match status" value="2"/>
</dbReference>
<dbReference type="GO" id="GO:0043138">
    <property type="term" value="F:3'-5' DNA helicase activity"/>
    <property type="evidence" value="ECO:0007669"/>
    <property type="project" value="UniProtKB-EC"/>
</dbReference>
<accession>A0AAC9HIK2</accession>
<dbReference type="GO" id="GO:0003677">
    <property type="term" value="F:DNA binding"/>
    <property type="evidence" value="ECO:0007669"/>
    <property type="project" value="UniProtKB-KW"/>
</dbReference>
<proteinExistence type="inferred from homology"/>
<name>A0AAC9HIK2_NEOTH</name>
<dbReference type="SUPFAM" id="SSF52540">
    <property type="entry name" value="P-loop containing nucleoside triphosphate hydrolases"/>
    <property type="match status" value="1"/>
</dbReference>
<dbReference type="Gene3D" id="1.10.10.160">
    <property type="match status" value="1"/>
</dbReference>
<keyword evidence="6" id="KW-0238">DNA-binding</keyword>
<feature type="domain" description="UvrD-like helicase C-terminal" evidence="13">
    <location>
        <begin position="284"/>
        <end position="542"/>
    </location>
</feature>
<reference evidence="15 17" key="2">
    <citation type="submission" date="2019-05" db="EMBL/GenBank/DDBJ databases">
        <title>Genome sequence of Moorella thermoacetica ATCC 33924.</title>
        <authorList>
            <person name="Poehlein A."/>
            <person name="Bengelsdorf F.R."/>
            <person name="Duerre P."/>
            <person name="Daniel R."/>
        </authorList>
    </citation>
    <scope>NUCLEOTIDE SEQUENCE [LARGE SCALE GENOMIC DNA]</scope>
    <source>
        <strain evidence="15 17">ATCC 33924</strain>
    </source>
</reference>
<dbReference type="InterPro" id="IPR027417">
    <property type="entry name" value="P-loop_NTPase"/>
</dbReference>
<dbReference type="EC" id="5.6.2.4" evidence="9"/>
<dbReference type="PANTHER" id="PTHR11070:SF2">
    <property type="entry name" value="ATP-DEPENDENT DNA HELICASE SRS2"/>
    <property type="match status" value="1"/>
</dbReference>
<evidence type="ECO:0000256" key="8">
    <source>
        <dbReference type="ARBA" id="ARBA00034617"/>
    </source>
</evidence>
<keyword evidence="4 11" id="KW-0347">Helicase</keyword>
<dbReference type="Pfam" id="PF13361">
    <property type="entry name" value="UvrD_C"/>
    <property type="match status" value="1"/>
</dbReference>
<comment type="catalytic activity">
    <reaction evidence="10">
        <text>ATP + H2O = ADP + phosphate + H(+)</text>
        <dbReference type="Rhea" id="RHEA:13065"/>
        <dbReference type="ChEBI" id="CHEBI:15377"/>
        <dbReference type="ChEBI" id="CHEBI:15378"/>
        <dbReference type="ChEBI" id="CHEBI:30616"/>
        <dbReference type="ChEBI" id="CHEBI:43474"/>
        <dbReference type="ChEBI" id="CHEBI:456216"/>
        <dbReference type="EC" id="5.6.2.4"/>
    </reaction>
</comment>
<dbReference type="PANTHER" id="PTHR11070">
    <property type="entry name" value="UVRD / RECB / PCRA DNA HELICASE FAMILY MEMBER"/>
    <property type="match status" value="1"/>
</dbReference>
<evidence type="ECO:0000256" key="10">
    <source>
        <dbReference type="ARBA" id="ARBA00048988"/>
    </source>
</evidence>
<dbReference type="RefSeq" id="WP_069590260.1">
    <property type="nucleotide sequence ID" value="NZ_CP017019.1"/>
</dbReference>
<dbReference type="CDD" id="cd18807">
    <property type="entry name" value="SF1_C_UvrD"/>
    <property type="match status" value="1"/>
</dbReference>
<protein>
    <recommendedName>
        <fullName evidence="9">DNA 3'-5' helicase</fullName>
        <ecNumber evidence="9">5.6.2.4</ecNumber>
    </recommendedName>
</protein>
<comment type="catalytic activity">
    <reaction evidence="8">
        <text>Couples ATP hydrolysis with the unwinding of duplex DNA by translocating in the 3'-5' direction.</text>
        <dbReference type="EC" id="5.6.2.4"/>
    </reaction>
</comment>
<dbReference type="GO" id="GO:0016787">
    <property type="term" value="F:hydrolase activity"/>
    <property type="evidence" value="ECO:0007669"/>
    <property type="project" value="UniProtKB-UniRule"/>
</dbReference>
<organism evidence="14 16">
    <name type="scientific">Neomoorella thermoacetica</name>
    <name type="common">Clostridium thermoaceticum</name>
    <dbReference type="NCBI Taxonomy" id="1525"/>
    <lineage>
        <taxon>Bacteria</taxon>
        <taxon>Bacillati</taxon>
        <taxon>Bacillota</taxon>
        <taxon>Clostridia</taxon>
        <taxon>Neomoorellales</taxon>
        <taxon>Neomoorellaceae</taxon>
        <taxon>Neomoorella</taxon>
    </lineage>
</organism>
<evidence type="ECO:0000256" key="6">
    <source>
        <dbReference type="ARBA" id="ARBA00023125"/>
    </source>
</evidence>
<keyword evidence="3 11" id="KW-0378">Hydrolase</keyword>
<evidence type="ECO:0000256" key="5">
    <source>
        <dbReference type="ARBA" id="ARBA00022840"/>
    </source>
</evidence>
<evidence type="ECO:0000256" key="4">
    <source>
        <dbReference type="ARBA" id="ARBA00022806"/>
    </source>
</evidence>
<keyword evidence="17" id="KW-1185">Reference proteome</keyword>
<evidence type="ECO:0000313" key="17">
    <source>
        <dbReference type="Proteomes" id="UP000322283"/>
    </source>
</evidence>
<evidence type="ECO:0000256" key="2">
    <source>
        <dbReference type="ARBA" id="ARBA00022741"/>
    </source>
</evidence>
<feature type="domain" description="UvrD-like helicase ATP-binding" evidence="12">
    <location>
        <begin position="10"/>
        <end position="283"/>
    </location>
</feature>
<dbReference type="InterPro" id="IPR014017">
    <property type="entry name" value="DNA_helicase_UvrD-like_C"/>
</dbReference>
<dbReference type="AlphaFoldDB" id="A0AAC9HIK2"/>
<reference evidence="14 16" key="1">
    <citation type="submission" date="2016-08" db="EMBL/GenBank/DDBJ databases">
        <title>Moorella thermoacetica DSM 103132.</title>
        <authorList>
            <person name="Jendresen C.B."/>
            <person name="Redl S.M."/>
            <person name="Jensen T.O."/>
            <person name="Nielsen A.T."/>
        </authorList>
    </citation>
    <scope>NUCLEOTIDE SEQUENCE [LARGE SCALE GENOMIC DNA]</scope>
    <source>
        <strain evidence="14 16">DSM 103132</strain>
    </source>
</reference>
<dbReference type="InterPro" id="IPR013986">
    <property type="entry name" value="DExx_box_DNA_helicase_dom_sf"/>
</dbReference>
<evidence type="ECO:0000259" key="12">
    <source>
        <dbReference type="PROSITE" id="PS51198"/>
    </source>
</evidence>
<keyword evidence="2 11" id="KW-0547">Nucleotide-binding</keyword>
<gene>
    <name evidence="14" type="primary">pcrA_3</name>
    <name evidence="14" type="ORF">Maut_02129</name>
    <name evidence="15" type="ORF">MTAT_19020</name>
</gene>
<dbReference type="GO" id="GO:0005524">
    <property type="term" value="F:ATP binding"/>
    <property type="evidence" value="ECO:0007669"/>
    <property type="project" value="UniProtKB-UniRule"/>
</dbReference>
<evidence type="ECO:0000256" key="11">
    <source>
        <dbReference type="PROSITE-ProRule" id="PRU00560"/>
    </source>
</evidence>
<dbReference type="GO" id="GO:0000725">
    <property type="term" value="P:recombinational repair"/>
    <property type="evidence" value="ECO:0007669"/>
    <property type="project" value="TreeGrafter"/>
</dbReference>
<evidence type="ECO:0000256" key="9">
    <source>
        <dbReference type="ARBA" id="ARBA00034808"/>
    </source>
</evidence>
<dbReference type="InterPro" id="IPR000212">
    <property type="entry name" value="DNA_helicase_UvrD/REP"/>
</dbReference>
<dbReference type="EMBL" id="CP017019">
    <property type="protein sequence ID" value="AOQ24559.1"/>
    <property type="molecule type" value="Genomic_DNA"/>
</dbReference>
<dbReference type="CDD" id="cd17932">
    <property type="entry name" value="DEXQc_UvrD"/>
    <property type="match status" value="1"/>
</dbReference>
<dbReference type="PROSITE" id="PS51217">
    <property type="entry name" value="UVRD_HELICASE_CTER"/>
    <property type="match status" value="1"/>
</dbReference>
<sequence>MAVAAVKLDNFLNPQQIEAVTAPPGKILVLAGPGSGKTATLTHRIAYLLDQGSRPEGILAATFTNKAANELRNRLQNLVGNIAQRIQAGTFHSLGLKILRRHHGALNLPVNFRVTTESEAAKLKLEAMKQCSVDIKDKECVSHINKRISLWKNSLVTPEEAATWPNEREAADVYAAYQELLLQSALVDFDDMLYQTCLLFSKEPAALAQWQFEHVLVDEYQDTNVAQDALMNYLSTTHGSIFAVGDANQSIYGFRGSQIGNILRLQDSPGVRVYKLERNYRSTGVILNAANVLIKNNYENSNLKLWTTNPIGSKITYFRCISATHQANFIAREIKKLNRPFGDYAVLARTNGELKDVESALLRNKIPYQVMGGVNFYERQEIKDIMACLQVAHNPDDDEAFIRMALNFRGIGDSIIANFKDIKKRYKCRSLYEAARALLDKNVGKVRNRKYVVAMMDFVEAIKGQPFSPGLINHIFEASGMKANLEGKEQYARLENIKQLIQLAREFESYEDFFDYVAMLNDSDMRINQHCVKVMTIHAAKGLEFPVVFVIGLNEGQLPHFRALQEQDDEEERRLMYVAMTRAMEKLYLLGYKWTNRKEVMRKSRFLDEIPSKYLHIIKEGTKC</sequence>
<evidence type="ECO:0000259" key="13">
    <source>
        <dbReference type="PROSITE" id="PS51217"/>
    </source>
</evidence>
<dbReference type="Proteomes" id="UP000322283">
    <property type="component" value="Unassembled WGS sequence"/>
</dbReference>
<evidence type="ECO:0000256" key="7">
    <source>
        <dbReference type="ARBA" id="ARBA00023235"/>
    </source>
</evidence>
<dbReference type="PROSITE" id="PS51198">
    <property type="entry name" value="UVRD_HELICASE_ATP_BIND"/>
    <property type="match status" value="1"/>
</dbReference>
<dbReference type="InterPro" id="IPR014016">
    <property type="entry name" value="UvrD-like_ATP-bd"/>
</dbReference>
<comment type="similarity">
    <text evidence="1">Belongs to the helicase family. UvrD subfamily.</text>
</comment>
<feature type="binding site" evidence="11">
    <location>
        <begin position="31"/>
        <end position="38"/>
    </location>
    <ligand>
        <name>ATP</name>
        <dbReference type="ChEBI" id="CHEBI:30616"/>
    </ligand>
</feature>
<evidence type="ECO:0000256" key="1">
    <source>
        <dbReference type="ARBA" id="ARBA00009922"/>
    </source>
</evidence>
<dbReference type="EMBL" id="VCDX01000006">
    <property type="protein sequence ID" value="TYL12660.1"/>
    <property type="molecule type" value="Genomic_DNA"/>
</dbReference>
<evidence type="ECO:0000313" key="16">
    <source>
        <dbReference type="Proteomes" id="UP000094598"/>
    </source>
</evidence>